<accession>A0A2L1GKL8</accession>
<dbReference type="SUPFAM" id="SSF143011">
    <property type="entry name" value="RelE-like"/>
    <property type="match status" value="1"/>
</dbReference>
<comment type="similarity">
    <text evidence="1">Belongs to the RelE toxin family.</text>
</comment>
<evidence type="ECO:0000256" key="1">
    <source>
        <dbReference type="ARBA" id="ARBA00006226"/>
    </source>
</evidence>
<evidence type="ECO:0000313" key="4">
    <source>
        <dbReference type="Proteomes" id="UP000239867"/>
    </source>
</evidence>
<dbReference type="InterPro" id="IPR007712">
    <property type="entry name" value="RelE/ParE_toxin"/>
</dbReference>
<reference evidence="3 4" key="1">
    <citation type="journal article" date="2018" name="MBio">
        <title>Insights into the evolution of host association through the isolation and characterization of a novel human periodontal pathobiont, Desulfobulbus oralis.</title>
        <authorList>
            <person name="Cross K.L."/>
            <person name="Chirania P."/>
            <person name="Xiong W."/>
            <person name="Beall C.J."/>
            <person name="Elkins J.G."/>
            <person name="Giannone R.J."/>
            <person name="Griffen A.L."/>
            <person name="Guss A.M."/>
            <person name="Hettich R.L."/>
            <person name="Joshi S.S."/>
            <person name="Mokrzan E.M."/>
            <person name="Martin R.K."/>
            <person name="Zhulin I.B."/>
            <person name="Leys E.J."/>
            <person name="Podar M."/>
        </authorList>
    </citation>
    <scope>NUCLEOTIDE SEQUENCE [LARGE SCALE GENOMIC DNA]</scope>
    <source>
        <strain evidence="3 4">ORNL</strain>
    </source>
</reference>
<dbReference type="Proteomes" id="UP000239867">
    <property type="component" value="Chromosome"/>
</dbReference>
<dbReference type="PANTHER" id="PTHR35601">
    <property type="entry name" value="TOXIN RELE"/>
    <property type="match status" value="1"/>
</dbReference>
<dbReference type="EMBL" id="CP021255">
    <property type="protein sequence ID" value="AVD70231.1"/>
    <property type="molecule type" value="Genomic_DNA"/>
</dbReference>
<evidence type="ECO:0000256" key="2">
    <source>
        <dbReference type="ARBA" id="ARBA00022649"/>
    </source>
</evidence>
<dbReference type="Pfam" id="PF05016">
    <property type="entry name" value="ParE_toxin"/>
    <property type="match status" value="1"/>
</dbReference>
<organism evidence="3 4">
    <name type="scientific">Desulfobulbus oralis</name>
    <dbReference type="NCBI Taxonomy" id="1986146"/>
    <lineage>
        <taxon>Bacteria</taxon>
        <taxon>Pseudomonadati</taxon>
        <taxon>Thermodesulfobacteriota</taxon>
        <taxon>Desulfobulbia</taxon>
        <taxon>Desulfobulbales</taxon>
        <taxon>Desulfobulbaceae</taxon>
        <taxon>Desulfobulbus</taxon>
    </lineage>
</organism>
<name>A0A2L1GKL8_9BACT</name>
<dbReference type="InterPro" id="IPR035093">
    <property type="entry name" value="RelE/ParE_toxin_dom_sf"/>
</dbReference>
<dbReference type="Gene3D" id="3.30.2310.20">
    <property type="entry name" value="RelE-like"/>
    <property type="match status" value="1"/>
</dbReference>
<dbReference type="OrthoDB" id="9797723at2"/>
<evidence type="ECO:0000313" key="3">
    <source>
        <dbReference type="EMBL" id="AVD70231.1"/>
    </source>
</evidence>
<dbReference type="RefSeq" id="WP_104935556.1">
    <property type="nucleotide sequence ID" value="NZ_CP021255.1"/>
</dbReference>
<sequence length="87" mass="10468">MARYELRFRQSVARDLRRLPKQDLALLLRRIASLADNPRPAGYEKLSNQAWYRVRQGVYRIVYEIQDQALLVTVVKIGHRREVYRKR</sequence>
<dbReference type="KEGG" id="deo:CAY53_00995"/>
<keyword evidence="2" id="KW-1277">Toxin-antitoxin system</keyword>
<gene>
    <name evidence="3" type="ORF">CAY53_00995</name>
</gene>
<keyword evidence="4" id="KW-1185">Reference proteome</keyword>
<dbReference type="PANTHER" id="PTHR35601:SF1">
    <property type="entry name" value="TOXIN RELE"/>
    <property type="match status" value="1"/>
</dbReference>
<dbReference type="AlphaFoldDB" id="A0A2L1GKL8"/>
<proteinExistence type="inferred from homology"/>
<protein>
    <submittedName>
        <fullName evidence="3">Addiction module antitoxin</fullName>
    </submittedName>
</protein>